<evidence type="ECO:0000313" key="4">
    <source>
        <dbReference type="Proteomes" id="UP000243217"/>
    </source>
</evidence>
<feature type="transmembrane region" description="Helical" evidence="1">
    <location>
        <begin position="139"/>
        <end position="163"/>
    </location>
</feature>
<keyword evidence="1" id="KW-0812">Transmembrane</keyword>
<comment type="caution">
    <text evidence="3">The sequence shown here is derived from an EMBL/GenBank/DDBJ whole genome shotgun (WGS) entry which is preliminary data.</text>
</comment>
<dbReference type="OrthoDB" id="74492at2759"/>
<keyword evidence="2" id="KW-0732">Signal</keyword>
<keyword evidence="4" id="KW-1185">Reference proteome</keyword>
<evidence type="ECO:0008006" key="5">
    <source>
        <dbReference type="Google" id="ProtNLM"/>
    </source>
</evidence>
<keyword evidence="1" id="KW-0472">Membrane</keyword>
<proteinExistence type="predicted"/>
<feature type="signal peptide" evidence="2">
    <location>
        <begin position="1"/>
        <end position="18"/>
    </location>
</feature>
<evidence type="ECO:0000256" key="2">
    <source>
        <dbReference type="SAM" id="SignalP"/>
    </source>
</evidence>
<name>A0A1V9Y8Z1_9STRA</name>
<evidence type="ECO:0000256" key="1">
    <source>
        <dbReference type="SAM" id="Phobius"/>
    </source>
</evidence>
<sequence length="199" mass="22176">MQWVFVAVFAVLLSLVAAYDGDVLVKNTLGEFTEDFERSENVAYLHLRQELHLSRHQQANPVSDSDYHTAVALVQSLGTNQDQKAALEQVKSILNRMKQSELLQFMTEFNTSTTNTLLSLSEGSSNTTMLMEIPENKNYGYHASTIGACLLLTTALVAIILVVRVYHYENDAAIIAHVLKAIHDKDKAIPDKEEIVVVV</sequence>
<dbReference type="AlphaFoldDB" id="A0A1V9Y8Z1"/>
<feature type="chain" id="PRO_5012076890" description="Secreted protein" evidence="2">
    <location>
        <begin position="19"/>
        <end position="199"/>
    </location>
</feature>
<evidence type="ECO:0000313" key="3">
    <source>
        <dbReference type="EMBL" id="OQR82118.1"/>
    </source>
</evidence>
<protein>
    <recommendedName>
        <fullName evidence="5">Secreted protein</fullName>
    </recommendedName>
</protein>
<keyword evidence="1" id="KW-1133">Transmembrane helix</keyword>
<dbReference type="EMBL" id="JNBS01004837">
    <property type="protein sequence ID" value="OQR82118.1"/>
    <property type="molecule type" value="Genomic_DNA"/>
</dbReference>
<dbReference type="Proteomes" id="UP000243217">
    <property type="component" value="Unassembled WGS sequence"/>
</dbReference>
<gene>
    <name evidence="3" type="ORF">THRCLA_11125</name>
</gene>
<reference evidence="3 4" key="1">
    <citation type="journal article" date="2014" name="Genome Biol. Evol.">
        <title>The secreted proteins of Achlya hypogyna and Thraustotheca clavata identify the ancestral oomycete secretome and reveal gene acquisitions by horizontal gene transfer.</title>
        <authorList>
            <person name="Misner I."/>
            <person name="Blouin N."/>
            <person name="Leonard G."/>
            <person name="Richards T.A."/>
            <person name="Lane C.E."/>
        </authorList>
    </citation>
    <scope>NUCLEOTIDE SEQUENCE [LARGE SCALE GENOMIC DNA]</scope>
    <source>
        <strain evidence="3 4">ATCC 34112</strain>
    </source>
</reference>
<accession>A0A1V9Y8Z1</accession>
<organism evidence="3 4">
    <name type="scientific">Thraustotheca clavata</name>
    <dbReference type="NCBI Taxonomy" id="74557"/>
    <lineage>
        <taxon>Eukaryota</taxon>
        <taxon>Sar</taxon>
        <taxon>Stramenopiles</taxon>
        <taxon>Oomycota</taxon>
        <taxon>Saprolegniomycetes</taxon>
        <taxon>Saprolegniales</taxon>
        <taxon>Achlyaceae</taxon>
        <taxon>Thraustotheca</taxon>
    </lineage>
</organism>